<dbReference type="InterPro" id="IPR004593">
    <property type="entry name" value="SbcD"/>
</dbReference>
<comment type="subunit">
    <text evidence="2 7">Heterodimer of SbcC and SbcD.</text>
</comment>
<protein>
    <recommendedName>
        <fullName evidence="3 7">Nuclease SbcCD subunit D</fullName>
    </recommendedName>
</protein>
<dbReference type="KEGG" id="alka:J0B03_03005"/>
<dbReference type="NCBIfam" id="TIGR00619">
    <property type="entry name" value="sbcd"/>
    <property type="match status" value="1"/>
</dbReference>
<evidence type="ECO:0000256" key="4">
    <source>
        <dbReference type="ARBA" id="ARBA00022722"/>
    </source>
</evidence>
<keyword evidence="7" id="KW-0233">DNA recombination</keyword>
<evidence type="ECO:0000259" key="9">
    <source>
        <dbReference type="Pfam" id="PF12320"/>
    </source>
</evidence>
<keyword evidence="7" id="KW-0235">DNA replication</keyword>
<dbReference type="EMBL" id="CP071444">
    <property type="protein sequence ID" value="QSX09052.1"/>
    <property type="molecule type" value="Genomic_DNA"/>
</dbReference>
<dbReference type="GO" id="GO:0008408">
    <property type="term" value="F:3'-5' exonuclease activity"/>
    <property type="evidence" value="ECO:0007669"/>
    <property type="project" value="InterPro"/>
</dbReference>
<keyword evidence="6 7" id="KW-0269">Exonuclease</keyword>
<evidence type="ECO:0000259" key="8">
    <source>
        <dbReference type="Pfam" id="PF00149"/>
    </source>
</evidence>
<dbReference type="Gene3D" id="3.60.21.10">
    <property type="match status" value="1"/>
</dbReference>
<evidence type="ECO:0000313" key="10">
    <source>
        <dbReference type="EMBL" id="QSX09052.1"/>
    </source>
</evidence>
<dbReference type="GO" id="GO:0004519">
    <property type="term" value="F:endonuclease activity"/>
    <property type="evidence" value="ECO:0007669"/>
    <property type="project" value="UniProtKB-KW"/>
</dbReference>
<keyword evidence="4 7" id="KW-0540">Nuclease</keyword>
<evidence type="ECO:0000256" key="3">
    <source>
        <dbReference type="ARBA" id="ARBA00013365"/>
    </source>
</evidence>
<accession>A0A975AI34</accession>
<reference evidence="10" key="1">
    <citation type="submission" date="2021-03" db="EMBL/GenBank/DDBJ databases">
        <title>Alkalibacter marinus sp. nov., isolated from tidal flat sediment.</title>
        <authorList>
            <person name="Namirimu T."/>
            <person name="Yang J.-A."/>
            <person name="Yang S.-H."/>
            <person name="Kim Y.-J."/>
            <person name="Kwon K.K."/>
        </authorList>
    </citation>
    <scope>NUCLEOTIDE SEQUENCE</scope>
    <source>
        <strain evidence="10">ES005</strain>
    </source>
</reference>
<organism evidence="10 11">
    <name type="scientific">Alkalibacter rhizosphaerae</name>
    <dbReference type="NCBI Taxonomy" id="2815577"/>
    <lineage>
        <taxon>Bacteria</taxon>
        <taxon>Bacillati</taxon>
        <taxon>Bacillota</taxon>
        <taxon>Clostridia</taxon>
        <taxon>Eubacteriales</taxon>
        <taxon>Eubacteriaceae</taxon>
        <taxon>Alkalibacter</taxon>
    </lineage>
</organism>
<dbReference type="CDD" id="cd00840">
    <property type="entry name" value="MPP_Mre11_N"/>
    <property type="match status" value="1"/>
</dbReference>
<feature type="domain" description="Nuclease SbcCD subunit D C-terminal" evidence="9">
    <location>
        <begin position="263"/>
        <end position="353"/>
    </location>
</feature>
<dbReference type="InterPro" id="IPR029052">
    <property type="entry name" value="Metallo-depent_PP-like"/>
</dbReference>
<evidence type="ECO:0000256" key="5">
    <source>
        <dbReference type="ARBA" id="ARBA00022801"/>
    </source>
</evidence>
<dbReference type="Proteomes" id="UP000663499">
    <property type="component" value="Chromosome"/>
</dbReference>
<evidence type="ECO:0000256" key="1">
    <source>
        <dbReference type="ARBA" id="ARBA00010555"/>
    </source>
</evidence>
<dbReference type="Pfam" id="PF00149">
    <property type="entry name" value="Metallophos"/>
    <property type="match status" value="1"/>
</dbReference>
<dbReference type="RefSeq" id="WP_207300393.1">
    <property type="nucleotide sequence ID" value="NZ_CP071444.1"/>
</dbReference>
<comment type="function">
    <text evidence="7">SbcCD cleaves DNA hairpin structures. These structures can inhibit DNA replication and are intermediates in certain DNA recombination reactions. The complex acts as a 3'-&gt;5' double strand exonuclease that can open hairpins. It also has a 5' single-strand endonuclease activity.</text>
</comment>
<dbReference type="PANTHER" id="PTHR30337">
    <property type="entry name" value="COMPONENT OF ATP-DEPENDENT DSDNA EXONUCLEASE"/>
    <property type="match status" value="1"/>
</dbReference>
<dbReference type="InterPro" id="IPR041796">
    <property type="entry name" value="Mre11_N"/>
</dbReference>
<feature type="domain" description="Calcineurin-like phosphoesterase" evidence="8">
    <location>
        <begin position="1"/>
        <end position="214"/>
    </location>
</feature>
<name>A0A975AI34_9FIRM</name>
<dbReference type="AlphaFoldDB" id="A0A975AI34"/>
<keyword evidence="7" id="KW-0255">Endonuclease</keyword>
<dbReference type="Pfam" id="PF12320">
    <property type="entry name" value="SbcD_C"/>
    <property type="match status" value="1"/>
</dbReference>
<dbReference type="InterPro" id="IPR050535">
    <property type="entry name" value="DNA_Repair-Maintenance_Comp"/>
</dbReference>
<dbReference type="GO" id="GO:0006260">
    <property type="term" value="P:DNA replication"/>
    <property type="evidence" value="ECO:0007669"/>
    <property type="project" value="UniProtKB-KW"/>
</dbReference>
<dbReference type="SUPFAM" id="SSF56300">
    <property type="entry name" value="Metallo-dependent phosphatases"/>
    <property type="match status" value="1"/>
</dbReference>
<keyword evidence="11" id="KW-1185">Reference proteome</keyword>
<evidence type="ECO:0000256" key="7">
    <source>
        <dbReference type="RuleBase" id="RU363069"/>
    </source>
</evidence>
<dbReference type="PANTHER" id="PTHR30337:SF0">
    <property type="entry name" value="NUCLEASE SBCCD SUBUNIT D"/>
    <property type="match status" value="1"/>
</dbReference>
<evidence type="ECO:0000256" key="2">
    <source>
        <dbReference type="ARBA" id="ARBA00011322"/>
    </source>
</evidence>
<comment type="similarity">
    <text evidence="1 7">Belongs to the SbcD family.</text>
</comment>
<gene>
    <name evidence="7" type="primary">sbcD</name>
    <name evidence="10" type="ORF">J0B03_03005</name>
</gene>
<proteinExistence type="inferred from homology"/>
<dbReference type="InterPro" id="IPR026843">
    <property type="entry name" value="SbcD_C"/>
</dbReference>
<evidence type="ECO:0000256" key="6">
    <source>
        <dbReference type="ARBA" id="ARBA00022839"/>
    </source>
</evidence>
<sequence length="378" mass="42674">MKLAHMSDLHLGKRLHEFSLLEDQEYILTQALEIIKEKEVEGVIIAGDVYDKSIPSADAVQLFDDFLTRLAGLGVSIFVVSGNHDSPERVAYGSRLLDPLRIYLSPVFRGDVKPVVLEDDHGEIYFYMMPFVKPATVRKAYPDEEIQTYHGAVKAVIDHMEVDPAKRNILIAHQFVTGATRSDSEDVSVGGVDNVDVEAFAPFDVVALGHLHSPQWVGRETIRYCGTPLKYSVSEVDHIKSLTLLHIGPKGSLDVETVPFRPMRDLRKIKGSYMELTAKESYQDTDTEDYIHATLTDEHDILDAMAKLRTIYPNMVGLEYDNARTQNHQQVGAATDLEKKSPLDLFGDFYEMQNNAKLDPSQRAFMEEIMEEIWEGRS</sequence>
<evidence type="ECO:0000313" key="11">
    <source>
        <dbReference type="Proteomes" id="UP000663499"/>
    </source>
</evidence>
<keyword evidence="5 7" id="KW-0378">Hydrolase</keyword>
<dbReference type="GO" id="GO:0006310">
    <property type="term" value="P:DNA recombination"/>
    <property type="evidence" value="ECO:0007669"/>
    <property type="project" value="UniProtKB-KW"/>
</dbReference>
<dbReference type="InterPro" id="IPR004843">
    <property type="entry name" value="Calcineurin-like_PHP"/>
</dbReference>